<sequence>MKDSLSLQPAREIVEMPRPSQGISQGNFCVAISSSDVNGTRVERSTFFGSLCCDHRNMPIMVSCFVNTSHYEEYLCVKESAPAQHVFAGPGCSDEATPFQP</sequence>
<evidence type="ECO:0000259" key="1">
    <source>
        <dbReference type="Pfam" id="PF24956"/>
    </source>
</evidence>
<dbReference type="KEGG" id="smo:SELMODRAFT_444502"/>
<feature type="domain" description="Mechanosensitive ion channel protein 2/3 C-terminal" evidence="1">
    <location>
        <begin position="33"/>
        <end position="80"/>
    </location>
</feature>
<evidence type="ECO:0000313" key="3">
    <source>
        <dbReference type="Proteomes" id="UP000001514"/>
    </source>
</evidence>
<dbReference type="InterPro" id="IPR056876">
    <property type="entry name" value="Msl2-3_C"/>
</dbReference>
<dbReference type="HOGENOM" id="CLU_2296552_0_0_1"/>
<organism evidence="3">
    <name type="scientific">Selaginella moellendorffii</name>
    <name type="common">Spikemoss</name>
    <dbReference type="NCBI Taxonomy" id="88036"/>
    <lineage>
        <taxon>Eukaryota</taxon>
        <taxon>Viridiplantae</taxon>
        <taxon>Streptophyta</taxon>
        <taxon>Embryophyta</taxon>
        <taxon>Tracheophyta</taxon>
        <taxon>Lycopodiopsida</taxon>
        <taxon>Selaginellales</taxon>
        <taxon>Selaginellaceae</taxon>
        <taxon>Selaginella</taxon>
    </lineage>
</organism>
<name>D8SA70_SELML</name>
<dbReference type="Pfam" id="PF24956">
    <property type="entry name" value="Msl2-3_C"/>
    <property type="match status" value="1"/>
</dbReference>
<dbReference type="InParanoid" id="D8SA70"/>
<dbReference type="Proteomes" id="UP000001514">
    <property type="component" value="Unassembled WGS sequence"/>
</dbReference>
<proteinExistence type="predicted"/>
<evidence type="ECO:0000313" key="2">
    <source>
        <dbReference type="EMBL" id="EFJ18547.1"/>
    </source>
</evidence>
<keyword evidence="3" id="KW-1185">Reference proteome</keyword>
<dbReference type="AlphaFoldDB" id="D8SA70"/>
<protein>
    <recommendedName>
        <fullName evidence="1">Mechanosensitive ion channel protein 2/3 C-terminal domain-containing protein</fullName>
    </recommendedName>
</protein>
<dbReference type="Gramene" id="EFJ18547">
    <property type="protein sequence ID" value="EFJ18547"/>
    <property type="gene ID" value="SELMODRAFT_444502"/>
</dbReference>
<reference evidence="2 3" key="1">
    <citation type="journal article" date="2011" name="Science">
        <title>The Selaginella genome identifies genetic changes associated with the evolution of vascular plants.</title>
        <authorList>
            <person name="Banks J.A."/>
            <person name="Nishiyama T."/>
            <person name="Hasebe M."/>
            <person name="Bowman J.L."/>
            <person name="Gribskov M."/>
            <person name="dePamphilis C."/>
            <person name="Albert V.A."/>
            <person name="Aono N."/>
            <person name="Aoyama T."/>
            <person name="Ambrose B.A."/>
            <person name="Ashton N.W."/>
            <person name="Axtell M.J."/>
            <person name="Barker E."/>
            <person name="Barker M.S."/>
            <person name="Bennetzen J.L."/>
            <person name="Bonawitz N.D."/>
            <person name="Chapple C."/>
            <person name="Cheng C."/>
            <person name="Correa L.G."/>
            <person name="Dacre M."/>
            <person name="DeBarry J."/>
            <person name="Dreyer I."/>
            <person name="Elias M."/>
            <person name="Engstrom E.M."/>
            <person name="Estelle M."/>
            <person name="Feng L."/>
            <person name="Finet C."/>
            <person name="Floyd S.K."/>
            <person name="Frommer W.B."/>
            <person name="Fujita T."/>
            <person name="Gramzow L."/>
            <person name="Gutensohn M."/>
            <person name="Harholt J."/>
            <person name="Hattori M."/>
            <person name="Heyl A."/>
            <person name="Hirai T."/>
            <person name="Hiwatashi Y."/>
            <person name="Ishikawa M."/>
            <person name="Iwata M."/>
            <person name="Karol K.G."/>
            <person name="Koehler B."/>
            <person name="Kolukisaoglu U."/>
            <person name="Kubo M."/>
            <person name="Kurata T."/>
            <person name="Lalonde S."/>
            <person name="Li K."/>
            <person name="Li Y."/>
            <person name="Litt A."/>
            <person name="Lyons E."/>
            <person name="Manning G."/>
            <person name="Maruyama T."/>
            <person name="Michael T.P."/>
            <person name="Mikami K."/>
            <person name="Miyazaki S."/>
            <person name="Morinaga S."/>
            <person name="Murata T."/>
            <person name="Mueller-Roeber B."/>
            <person name="Nelson D.R."/>
            <person name="Obara M."/>
            <person name="Oguri Y."/>
            <person name="Olmstead R.G."/>
            <person name="Onodera N."/>
            <person name="Petersen B.L."/>
            <person name="Pils B."/>
            <person name="Prigge M."/>
            <person name="Rensing S.A."/>
            <person name="Riano-Pachon D.M."/>
            <person name="Roberts A.W."/>
            <person name="Sato Y."/>
            <person name="Scheller H.V."/>
            <person name="Schulz B."/>
            <person name="Schulz C."/>
            <person name="Shakirov E.V."/>
            <person name="Shibagaki N."/>
            <person name="Shinohara N."/>
            <person name="Shippen D.E."/>
            <person name="Soerensen I."/>
            <person name="Sotooka R."/>
            <person name="Sugimoto N."/>
            <person name="Sugita M."/>
            <person name="Sumikawa N."/>
            <person name="Tanurdzic M."/>
            <person name="Theissen G."/>
            <person name="Ulvskov P."/>
            <person name="Wakazuki S."/>
            <person name="Weng J.K."/>
            <person name="Willats W.W."/>
            <person name="Wipf D."/>
            <person name="Wolf P.G."/>
            <person name="Yang L."/>
            <person name="Zimmer A.D."/>
            <person name="Zhu Q."/>
            <person name="Mitros T."/>
            <person name="Hellsten U."/>
            <person name="Loque D."/>
            <person name="Otillar R."/>
            <person name="Salamov A."/>
            <person name="Schmutz J."/>
            <person name="Shapiro H."/>
            <person name="Lindquist E."/>
            <person name="Lucas S."/>
            <person name="Rokhsar D."/>
            <person name="Grigoriev I.V."/>
        </authorList>
    </citation>
    <scope>NUCLEOTIDE SEQUENCE [LARGE SCALE GENOMIC DNA]</scope>
</reference>
<gene>
    <name evidence="2" type="ORF">SELMODRAFT_444502</name>
</gene>
<dbReference type="EMBL" id="GL377609">
    <property type="protein sequence ID" value="EFJ18547.1"/>
    <property type="molecule type" value="Genomic_DNA"/>
</dbReference>
<accession>D8SA70</accession>